<gene>
    <name evidence="1" type="ORF">MB901379_01074</name>
</gene>
<reference evidence="2" key="1">
    <citation type="submission" date="2018-02" db="EMBL/GenBank/DDBJ databases">
        <authorList>
            <person name="Seth-Smith MB H."/>
            <person name="Seth-Smith H."/>
        </authorList>
    </citation>
    <scope>NUCLEOTIDE SEQUENCE [LARGE SCALE GENOMIC DNA]</scope>
</reference>
<dbReference type="Proteomes" id="UP000269998">
    <property type="component" value="Chromosome"/>
</dbReference>
<organism evidence="1 2">
    <name type="scientific">Mycobacterium basiliense</name>
    <dbReference type="NCBI Taxonomy" id="2094119"/>
    <lineage>
        <taxon>Bacteria</taxon>
        <taxon>Bacillati</taxon>
        <taxon>Actinomycetota</taxon>
        <taxon>Actinomycetes</taxon>
        <taxon>Mycobacteriales</taxon>
        <taxon>Mycobacteriaceae</taxon>
        <taxon>Mycobacterium</taxon>
    </lineage>
</organism>
<evidence type="ECO:0000313" key="2">
    <source>
        <dbReference type="Proteomes" id="UP000269998"/>
    </source>
</evidence>
<evidence type="ECO:0000313" key="1">
    <source>
        <dbReference type="EMBL" id="VDM87530.1"/>
    </source>
</evidence>
<name>A0A3S4FKY9_9MYCO</name>
<dbReference type="EMBL" id="LR130759">
    <property type="protein sequence ID" value="VDM87530.1"/>
    <property type="molecule type" value="Genomic_DNA"/>
</dbReference>
<sequence length="38" mass="4284">MLNPPNNRVTDQFFGADELIVLAPLGRPEPRKRGYADD</sequence>
<dbReference type="AlphaFoldDB" id="A0A3S4FKY9"/>
<accession>A0A3S4FKY9</accession>
<protein>
    <submittedName>
        <fullName evidence="1">Uncharacterized protein</fullName>
    </submittedName>
</protein>
<proteinExistence type="predicted"/>
<keyword evidence="2" id="KW-1185">Reference proteome</keyword>
<dbReference type="KEGG" id="mbai:MB901379_01074"/>